<evidence type="ECO:0000259" key="2">
    <source>
        <dbReference type="PROSITE" id="PS50033"/>
    </source>
</evidence>
<dbReference type="Gene3D" id="3.30.420.210">
    <property type="entry name" value="SEP domain"/>
    <property type="match status" value="1"/>
</dbReference>
<dbReference type="InterPro" id="IPR029071">
    <property type="entry name" value="Ubiquitin-like_domsf"/>
</dbReference>
<evidence type="ECO:0000259" key="3">
    <source>
        <dbReference type="PROSITE" id="PS51399"/>
    </source>
</evidence>
<sequence length="365" mass="41271">MSDEQKLASFMRKHNVQESVARQYLTANNWALEEASIKYEDDKAKQRSSQTIPPVHEFHSLQSMLSHQIRPADEPEAYFGGASDSSMPPPSGKTQSKRVIIDDSTPALTTADSDRSLRAWGHGVRLGSAHPIIPPPARESNAGVDTDSDSELEEHERTIVVLHLWSEGFSLDNGTLRPYEVPENERFLRAIMRGDFPDEMQELGQRIELSVRDRTNESYRELSRKQFMGYGRPLASPTPQLELGARPSQLLSPEERQQRHEDDAQQTVQLNGQTATTTIQFRLANGSRVAARFNTSHQVGDLYSYLRTARPQYAADSFLLMTVFPRHELHETDTRTLAEANLINVLVIQHMNEESEYVEPSSESN</sequence>
<dbReference type="Proteomes" id="UP000295192">
    <property type="component" value="Unassembled WGS sequence"/>
</dbReference>
<evidence type="ECO:0000256" key="1">
    <source>
        <dbReference type="SAM" id="MobiDB-lite"/>
    </source>
</evidence>
<dbReference type="GO" id="GO:0043161">
    <property type="term" value="P:proteasome-mediated ubiquitin-dependent protein catabolic process"/>
    <property type="evidence" value="ECO:0007669"/>
    <property type="project" value="TreeGrafter"/>
</dbReference>
<dbReference type="KEGG" id="dnv:108654935"/>
<dbReference type="GO" id="GO:0007030">
    <property type="term" value="P:Golgi organization"/>
    <property type="evidence" value="ECO:0007669"/>
    <property type="project" value="TreeGrafter"/>
</dbReference>
<dbReference type="STRING" id="7232.A0A484BQM2"/>
<dbReference type="OMA" id="KQFMGFG"/>
<organism evidence="4 5">
    <name type="scientific">Drosophila navojoa</name>
    <name type="common">Fruit fly</name>
    <dbReference type="NCBI Taxonomy" id="7232"/>
    <lineage>
        <taxon>Eukaryota</taxon>
        <taxon>Metazoa</taxon>
        <taxon>Ecdysozoa</taxon>
        <taxon>Arthropoda</taxon>
        <taxon>Hexapoda</taxon>
        <taxon>Insecta</taxon>
        <taxon>Pterygota</taxon>
        <taxon>Neoptera</taxon>
        <taxon>Endopterygota</taxon>
        <taxon>Diptera</taxon>
        <taxon>Brachycera</taxon>
        <taxon>Muscomorpha</taxon>
        <taxon>Ephydroidea</taxon>
        <taxon>Drosophilidae</taxon>
        <taxon>Drosophila</taxon>
    </lineage>
</organism>
<feature type="domain" description="UBX" evidence="2">
    <location>
        <begin position="272"/>
        <end position="350"/>
    </location>
</feature>
<dbReference type="GO" id="GO:0031468">
    <property type="term" value="P:nuclear membrane reassembly"/>
    <property type="evidence" value="ECO:0007669"/>
    <property type="project" value="TreeGrafter"/>
</dbReference>
<protein>
    <recommendedName>
        <fullName evidence="6">NSFL1 cofactor p47</fullName>
    </recommendedName>
</protein>
<dbReference type="InterPro" id="IPR001012">
    <property type="entry name" value="UBX_dom"/>
</dbReference>
<dbReference type="SMART" id="SM00553">
    <property type="entry name" value="SEP"/>
    <property type="match status" value="1"/>
</dbReference>
<gene>
    <name evidence="4" type="ORF">AWZ03_002688</name>
</gene>
<dbReference type="GO" id="GO:0005634">
    <property type="term" value="C:nucleus"/>
    <property type="evidence" value="ECO:0007669"/>
    <property type="project" value="TreeGrafter"/>
</dbReference>
<evidence type="ECO:0000313" key="5">
    <source>
        <dbReference type="Proteomes" id="UP000295192"/>
    </source>
</evidence>
<dbReference type="AlphaFoldDB" id="A0A484BQM2"/>
<dbReference type="PROSITE" id="PS51399">
    <property type="entry name" value="SEP"/>
    <property type="match status" value="1"/>
</dbReference>
<dbReference type="Gene3D" id="3.10.20.90">
    <property type="entry name" value="Phosphatidylinositol 3-kinase Catalytic Subunit, Chain A, domain 1"/>
    <property type="match status" value="1"/>
</dbReference>
<dbReference type="SUPFAM" id="SSF54236">
    <property type="entry name" value="Ubiquitin-like"/>
    <property type="match status" value="1"/>
</dbReference>
<dbReference type="PROSITE" id="PS50033">
    <property type="entry name" value="UBX"/>
    <property type="match status" value="1"/>
</dbReference>
<name>A0A484BQM2_DRONA</name>
<dbReference type="EMBL" id="LSRL02000012">
    <property type="protein sequence ID" value="TDG51033.1"/>
    <property type="molecule type" value="Genomic_DNA"/>
</dbReference>
<reference evidence="4 5" key="1">
    <citation type="journal article" date="2019" name="J. Hered.">
        <title>An Improved Genome Assembly for Drosophila navojoa, the Basal Species in the mojavensis Cluster.</title>
        <authorList>
            <person name="Vanderlinde T."/>
            <person name="Dupim E.G."/>
            <person name="Nazario-Yepiz N.O."/>
            <person name="Carvalho A.B."/>
        </authorList>
    </citation>
    <scope>NUCLEOTIDE SEQUENCE [LARGE SCALE GENOMIC DNA]</scope>
    <source>
        <strain evidence="4">Navoj_Jal97</strain>
        <tissue evidence="4">Whole organism</tissue>
    </source>
</reference>
<dbReference type="SUPFAM" id="SSF102848">
    <property type="entry name" value="NSFL1 (p97 ATPase) cofactor p47, SEP domain"/>
    <property type="match status" value="1"/>
</dbReference>
<feature type="region of interest" description="Disordered" evidence="1">
    <location>
        <begin position="128"/>
        <end position="153"/>
    </location>
</feature>
<dbReference type="GO" id="GO:0000045">
    <property type="term" value="P:autophagosome assembly"/>
    <property type="evidence" value="ECO:0007669"/>
    <property type="project" value="TreeGrafter"/>
</dbReference>
<dbReference type="Pfam" id="PF00789">
    <property type="entry name" value="UBX"/>
    <property type="match status" value="1"/>
</dbReference>
<keyword evidence="5" id="KW-1185">Reference proteome</keyword>
<feature type="domain" description="SEP" evidence="3">
    <location>
        <begin position="157"/>
        <end position="220"/>
    </location>
</feature>
<dbReference type="PANTHER" id="PTHR23333:SF20">
    <property type="entry name" value="NSFL1 COFACTOR P47"/>
    <property type="match status" value="1"/>
</dbReference>
<proteinExistence type="predicted"/>
<dbReference type="GO" id="GO:0005829">
    <property type="term" value="C:cytosol"/>
    <property type="evidence" value="ECO:0007669"/>
    <property type="project" value="TreeGrafter"/>
</dbReference>
<comment type="caution">
    <text evidence="4">The sequence shown here is derived from an EMBL/GenBank/DDBJ whole genome shotgun (WGS) entry which is preliminary data.</text>
</comment>
<dbReference type="Gene3D" id="1.10.8.10">
    <property type="entry name" value="DNA helicase RuvA subunit, C-terminal domain"/>
    <property type="match status" value="1"/>
</dbReference>
<evidence type="ECO:0000313" key="4">
    <source>
        <dbReference type="EMBL" id="TDG51033.1"/>
    </source>
</evidence>
<accession>A0A484BQM2</accession>
<evidence type="ECO:0008006" key="6">
    <source>
        <dbReference type="Google" id="ProtNLM"/>
    </source>
</evidence>
<dbReference type="GO" id="GO:0061025">
    <property type="term" value="P:membrane fusion"/>
    <property type="evidence" value="ECO:0007669"/>
    <property type="project" value="TreeGrafter"/>
</dbReference>
<dbReference type="CDD" id="cd14273">
    <property type="entry name" value="UBA_TAP-C_like"/>
    <property type="match status" value="1"/>
</dbReference>
<dbReference type="PANTHER" id="PTHR23333">
    <property type="entry name" value="UBX DOMAIN CONTAINING PROTEIN"/>
    <property type="match status" value="1"/>
</dbReference>
<dbReference type="InterPro" id="IPR012989">
    <property type="entry name" value="SEP_domain"/>
</dbReference>
<dbReference type="GO" id="GO:0043130">
    <property type="term" value="F:ubiquitin binding"/>
    <property type="evidence" value="ECO:0007669"/>
    <property type="project" value="TreeGrafter"/>
</dbReference>
<dbReference type="CDD" id="cd01770">
    <property type="entry name" value="UBX_UBXN2"/>
    <property type="match status" value="1"/>
</dbReference>
<dbReference type="OrthoDB" id="25887at2759"/>
<dbReference type="SMART" id="SM00166">
    <property type="entry name" value="UBX"/>
    <property type="match status" value="1"/>
</dbReference>
<dbReference type="InterPro" id="IPR036241">
    <property type="entry name" value="NSFL1C_SEP_dom_sf"/>
</dbReference>
<dbReference type="Pfam" id="PF08059">
    <property type="entry name" value="SEP"/>
    <property type="match status" value="1"/>
</dbReference>